<dbReference type="RefSeq" id="WP_109564903.1">
    <property type="nucleotide sequence ID" value="NZ_QGDJ01000006.1"/>
</dbReference>
<dbReference type="GO" id="GO:0005737">
    <property type="term" value="C:cytoplasm"/>
    <property type="evidence" value="ECO:0007669"/>
    <property type="project" value="TreeGrafter"/>
</dbReference>
<evidence type="ECO:0000313" key="5">
    <source>
        <dbReference type="Proteomes" id="UP000245839"/>
    </source>
</evidence>
<gene>
    <name evidence="3" type="ORF">BCF38_10681</name>
    <name evidence="4" type="ORF">SAMN05421539_10681</name>
</gene>
<reference evidence="3 5" key="2">
    <citation type="submission" date="2018-03" db="EMBL/GenBank/DDBJ databases">
        <title>Genomic Encyclopedia of Archaeal and Bacterial Type Strains, Phase II (KMG-II): from individual species to whole genera.</title>
        <authorList>
            <person name="Goeker M."/>
        </authorList>
    </citation>
    <scope>NUCLEOTIDE SEQUENCE [LARGE SCALE GENOMIC DNA]</scope>
    <source>
        <strain evidence="3 5">DSM 25227</strain>
    </source>
</reference>
<dbReference type="Proteomes" id="UP000251571">
    <property type="component" value="Unassembled WGS sequence"/>
</dbReference>
<protein>
    <submittedName>
        <fullName evidence="3 4">Glycine/D-amino acid oxidase</fullName>
    </submittedName>
</protein>
<dbReference type="Pfam" id="PF01266">
    <property type="entry name" value="DAO"/>
    <property type="match status" value="1"/>
</dbReference>
<keyword evidence="5" id="KW-1185">Reference proteome</keyword>
<keyword evidence="1" id="KW-0560">Oxidoreductase</keyword>
<accession>A0A2Y9AW35</accession>
<dbReference type="GO" id="GO:0032981">
    <property type="term" value="P:mitochondrial respiratory chain complex I assembly"/>
    <property type="evidence" value="ECO:0007669"/>
    <property type="project" value="TreeGrafter"/>
</dbReference>
<dbReference type="PANTHER" id="PTHR13847:SF287">
    <property type="entry name" value="FAD-DEPENDENT OXIDOREDUCTASE DOMAIN-CONTAINING PROTEIN 1"/>
    <property type="match status" value="1"/>
</dbReference>
<dbReference type="InterPro" id="IPR036188">
    <property type="entry name" value="FAD/NAD-bd_sf"/>
</dbReference>
<dbReference type="SUPFAM" id="SSF51905">
    <property type="entry name" value="FAD/NAD(P)-binding domain"/>
    <property type="match status" value="1"/>
</dbReference>
<evidence type="ECO:0000313" key="4">
    <source>
        <dbReference type="EMBL" id="SSA47548.1"/>
    </source>
</evidence>
<sequence>MQDSYDVIIVGGAMMGSSAAWWLTELGFDGSILVVERDPSYAKAATTHTNSCIRQQFSEPLNIRISQFAAEFIEDLPARTGDPAAPDLKIRDFGYLYLADTHAFAEVLRQNAAVQHACGTPTALMTPEEIAAAYPFYDLEGILLGSHNRQAEGLWDGQAVFDTWRRGARKRGVTYLADEVTALEVAGGRVTAVQLASGTRVSCGALVNAAGTRGATVAAMAGLALPIEPRRRYSWIFRAEQPLDRDLPLTIDPSGVHVRENGGGTYLAGGHPDPDPAADPDDFSMDHSFWLDHAWPIIATRIPAFESVKVIAEWVGQYDYNTFDQNAVIGPHPEVTNFHFMNGFSGHGLQQSPGMGRAMAEMLIHGEYRSLDLAPFGYDRLVANAPILERAVI</sequence>
<dbReference type="PANTHER" id="PTHR13847">
    <property type="entry name" value="SARCOSINE DEHYDROGENASE-RELATED"/>
    <property type="match status" value="1"/>
</dbReference>
<evidence type="ECO:0000256" key="1">
    <source>
        <dbReference type="ARBA" id="ARBA00023002"/>
    </source>
</evidence>
<dbReference type="GO" id="GO:0016491">
    <property type="term" value="F:oxidoreductase activity"/>
    <property type="evidence" value="ECO:0007669"/>
    <property type="project" value="UniProtKB-KW"/>
</dbReference>
<dbReference type="Gene3D" id="3.50.50.60">
    <property type="entry name" value="FAD/NAD(P)-binding domain"/>
    <property type="match status" value="1"/>
</dbReference>
<organism evidence="4 6">
    <name type="scientific">Jannaschia seohaensis</name>
    <dbReference type="NCBI Taxonomy" id="475081"/>
    <lineage>
        <taxon>Bacteria</taxon>
        <taxon>Pseudomonadati</taxon>
        <taxon>Pseudomonadota</taxon>
        <taxon>Alphaproteobacteria</taxon>
        <taxon>Rhodobacterales</taxon>
        <taxon>Roseobacteraceae</taxon>
        <taxon>Jannaschia</taxon>
    </lineage>
</organism>
<feature type="domain" description="FAD dependent oxidoreductase" evidence="2">
    <location>
        <begin position="6"/>
        <end position="362"/>
    </location>
</feature>
<dbReference type="Proteomes" id="UP000245839">
    <property type="component" value="Unassembled WGS sequence"/>
</dbReference>
<dbReference type="OrthoDB" id="9806452at2"/>
<dbReference type="InterPro" id="IPR006076">
    <property type="entry name" value="FAD-dep_OxRdtase"/>
</dbReference>
<proteinExistence type="predicted"/>
<evidence type="ECO:0000259" key="2">
    <source>
        <dbReference type="Pfam" id="PF01266"/>
    </source>
</evidence>
<name>A0A2Y9AW35_9RHOB</name>
<evidence type="ECO:0000313" key="6">
    <source>
        <dbReference type="Proteomes" id="UP000251571"/>
    </source>
</evidence>
<dbReference type="EMBL" id="QGDJ01000006">
    <property type="protein sequence ID" value="PWJ17471.1"/>
    <property type="molecule type" value="Genomic_DNA"/>
</dbReference>
<dbReference type="AlphaFoldDB" id="A0A2Y9AW35"/>
<dbReference type="EMBL" id="UETC01000006">
    <property type="protein sequence ID" value="SSA47548.1"/>
    <property type="molecule type" value="Genomic_DNA"/>
</dbReference>
<reference evidence="4 6" key="1">
    <citation type="submission" date="2016-10" db="EMBL/GenBank/DDBJ databases">
        <authorList>
            <person name="Cai Z."/>
        </authorList>
    </citation>
    <scope>NUCLEOTIDE SEQUENCE [LARGE SCALE GENOMIC DNA]</scope>
    <source>
        <strain evidence="4 6">DSM 25227</strain>
    </source>
</reference>
<evidence type="ECO:0000313" key="3">
    <source>
        <dbReference type="EMBL" id="PWJ17471.1"/>
    </source>
</evidence>
<dbReference type="Gene3D" id="3.30.9.10">
    <property type="entry name" value="D-Amino Acid Oxidase, subunit A, domain 2"/>
    <property type="match status" value="1"/>
</dbReference>